<organism evidence="3 4">
    <name type="scientific">Aquisphaera giovannonii</name>
    <dbReference type="NCBI Taxonomy" id="406548"/>
    <lineage>
        <taxon>Bacteria</taxon>
        <taxon>Pseudomonadati</taxon>
        <taxon>Planctomycetota</taxon>
        <taxon>Planctomycetia</taxon>
        <taxon>Isosphaerales</taxon>
        <taxon>Isosphaeraceae</taxon>
        <taxon>Aquisphaera</taxon>
    </lineage>
</organism>
<evidence type="ECO:0000259" key="2">
    <source>
        <dbReference type="Pfam" id="PF19815"/>
    </source>
</evidence>
<dbReference type="Proteomes" id="UP000324233">
    <property type="component" value="Chromosome"/>
</dbReference>
<dbReference type="Pfam" id="PF19815">
    <property type="entry name" value="DUF6298"/>
    <property type="match status" value="1"/>
</dbReference>
<evidence type="ECO:0000313" key="4">
    <source>
        <dbReference type="Proteomes" id="UP000324233"/>
    </source>
</evidence>
<keyword evidence="1" id="KW-0732">Signal</keyword>
<dbReference type="OrthoDB" id="257148at2"/>
<dbReference type="InterPro" id="IPR017853">
    <property type="entry name" value="GH"/>
</dbReference>
<sequence precursor="true">MPGIAIVVRCLMLGSILAGAVSASPTACAQGRREARGPLRVHPTNPRYFTDGSGRAIYLTGSHTWANLQDQGPADPPKAFDFDGYLDFLVERHHNVIRLWAWEQARWAPWSDGKGSNPSDWFVQPVPYARTGPGNALDGRPKFDLDRFDDAYFDRLRTRVRRAGGRGIYVSVMLFQGWSSAKEWLGGTPWRGHPYHPENNIQGWSGNRTGTSGPALDDPGVRERQAAYIRKVVDTLDDLDNVLYEVANEGGYRDWDLFVVNAVHACEKSRPKQHPVGLTGHGAESNDEMMASPVEWFSPGSSQWPDLKTDPRAVDGRKVSLLDTDHVFGVGGDREWVWKAFLRGHNVLFMDPYGDPAWDPVLAAQGVGSPGAEGARRAMGQARRFAERMDLAASRPAGELASTGYCLAVPGREYLAYLPDGGPATVDLSAAKGKLSVEWSRPIEGNPTPGEAVEGGGRRTLKAPFAGDAVLYLRATP</sequence>
<dbReference type="Gene3D" id="3.20.20.80">
    <property type="entry name" value="Glycosidases"/>
    <property type="match status" value="1"/>
</dbReference>
<feature type="domain" description="DUF6298" evidence="2">
    <location>
        <begin position="126"/>
        <end position="280"/>
    </location>
</feature>
<feature type="chain" id="PRO_5022975361" description="DUF6298 domain-containing protein" evidence="1">
    <location>
        <begin position="21"/>
        <end position="477"/>
    </location>
</feature>
<dbReference type="InterPro" id="IPR046265">
    <property type="entry name" value="DUF6298"/>
</dbReference>
<feature type="signal peptide" evidence="1">
    <location>
        <begin position="1"/>
        <end position="20"/>
    </location>
</feature>
<dbReference type="EMBL" id="CP042997">
    <property type="protein sequence ID" value="QEH35271.1"/>
    <property type="molecule type" value="Genomic_DNA"/>
</dbReference>
<keyword evidence="4" id="KW-1185">Reference proteome</keyword>
<evidence type="ECO:0000256" key="1">
    <source>
        <dbReference type="SAM" id="SignalP"/>
    </source>
</evidence>
<dbReference type="KEGG" id="agv:OJF2_38190"/>
<reference evidence="3 4" key="1">
    <citation type="submission" date="2019-08" db="EMBL/GenBank/DDBJ databases">
        <title>Deep-cultivation of Planctomycetes and their phenomic and genomic characterization uncovers novel biology.</title>
        <authorList>
            <person name="Wiegand S."/>
            <person name="Jogler M."/>
            <person name="Boedeker C."/>
            <person name="Pinto D."/>
            <person name="Vollmers J."/>
            <person name="Rivas-Marin E."/>
            <person name="Kohn T."/>
            <person name="Peeters S.H."/>
            <person name="Heuer A."/>
            <person name="Rast P."/>
            <person name="Oberbeckmann S."/>
            <person name="Bunk B."/>
            <person name="Jeske O."/>
            <person name="Meyerdierks A."/>
            <person name="Storesund J.E."/>
            <person name="Kallscheuer N."/>
            <person name="Luecker S."/>
            <person name="Lage O.M."/>
            <person name="Pohl T."/>
            <person name="Merkel B.J."/>
            <person name="Hornburger P."/>
            <person name="Mueller R.-W."/>
            <person name="Bruemmer F."/>
            <person name="Labrenz M."/>
            <person name="Spormann A.M."/>
            <person name="Op den Camp H."/>
            <person name="Overmann J."/>
            <person name="Amann R."/>
            <person name="Jetten M.S.M."/>
            <person name="Mascher T."/>
            <person name="Medema M.H."/>
            <person name="Devos D.P."/>
            <person name="Kaster A.-K."/>
            <person name="Ovreas L."/>
            <person name="Rohde M."/>
            <person name="Galperin M.Y."/>
            <person name="Jogler C."/>
        </authorList>
    </citation>
    <scope>NUCLEOTIDE SEQUENCE [LARGE SCALE GENOMIC DNA]</scope>
    <source>
        <strain evidence="3 4">OJF2</strain>
    </source>
</reference>
<gene>
    <name evidence="3" type="ORF">OJF2_38190</name>
</gene>
<dbReference type="AlphaFoldDB" id="A0A5B9W5L4"/>
<proteinExistence type="predicted"/>
<dbReference type="SUPFAM" id="SSF51445">
    <property type="entry name" value="(Trans)glycosidases"/>
    <property type="match status" value="1"/>
</dbReference>
<evidence type="ECO:0000313" key="3">
    <source>
        <dbReference type="EMBL" id="QEH35271.1"/>
    </source>
</evidence>
<protein>
    <recommendedName>
        <fullName evidence="2">DUF6298 domain-containing protein</fullName>
    </recommendedName>
</protein>
<accession>A0A5B9W5L4</accession>
<dbReference type="RefSeq" id="WP_148595093.1">
    <property type="nucleotide sequence ID" value="NZ_CP042997.1"/>
</dbReference>
<name>A0A5B9W5L4_9BACT</name>